<sequence length="317" mass="33758">MMASGLAAGYKDLCAVVIDTGMGHTRSGLAGAERPQSVVPSQGKEGSILTHGVVTDWEGLEELWHRIFYHELAVCPEELAVLATDAPLSPIANREKVAEILFEGFGVPAMLVMPRSVLAAYSYGHTTCVVLGSGAGTSYVVAVQDGYALPHASFRLDLAGYHLTIYLGQMLAACGTQLPIETLQHLKETFCCCDPRHTGHRLQDEFSRCPEALFTPEVLGVPGQGLLEMADLSLQLCGAQPSNPPLLLAGGTTLLCGFAQRVAQDLGRGHPAAAPNRQIAAWLGGSIAASLDAFQGSWLPRDIYTESGPNAVYRHCF</sequence>
<evidence type="ECO:0000256" key="2">
    <source>
        <dbReference type="RuleBase" id="RU000487"/>
    </source>
</evidence>
<name>A0A226N7Y0_CALSU</name>
<comment type="similarity">
    <text evidence="1 2">Belongs to the actin family.</text>
</comment>
<dbReference type="InterPro" id="IPR004000">
    <property type="entry name" value="Actin"/>
</dbReference>
<evidence type="ECO:0000313" key="3">
    <source>
        <dbReference type="EMBL" id="OXB63410.1"/>
    </source>
</evidence>
<dbReference type="SUPFAM" id="SSF53067">
    <property type="entry name" value="Actin-like ATPase domain"/>
    <property type="match status" value="2"/>
</dbReference>
<dbReference type="PANTHER" id="PTHR11937">
    <property type="entry name" value="ACTIN"/>
    <property type="match status" value="1"/>
</dbReference>
<gene>
    <name evidence="3" type="ORF">ASZ78_000305</name>
</gene>
<evidence type="ECO:0000256" key="1">
    <source>
        <dbReference type="ARBA" id="ARBA00006752"/>
    </source>
</evidence>
<dbReference type="Gene3D" id="3.30.420.40">
    <property type="match status" value="2"/>
</dbReference>
<protein>
    <submittedName>
        <fullName evidence="3">Uncharacterized protein</fullName>
    </submittedName>
</protein>
<dbReference type="OrthoDB" id="9389538at2759"/>
<organism evidence="3 4">
    <name type="scientific">Callipepla squamata</name>
    <name type="common">Scaled quail</name>
    <dbReference type="NCBI Taxonomy" id="9009"/>
    <lineage>
        <taxon>Eukaryota</taxon>
        <taxon>Metazoa</taxon>
        <taxon>Chordata</taxon>
        <taxon>Craniata</taxon>
        <taxon>Vertebrata</taxon>
        <taxon>Euteleostomi</taxon>
        <taxon>Archelosauria</taxon>
        <taxon>Archosauria</taxon>
        <taxon>Dinosauria</taxon>
        <taxon>Saurischia</taxon>
        <taxon>Theropoda</taxon>
        <taxon>Coelurosauria</taxon>
        <taxon>Aves</taxon>
        <taxon>Neognathae</taxon>
        <taxon>Galloanserae</taxon>
        <taxon>Galliformes</taxon>
        <taxon>Odontophoridae</taxon>
        <taxon>Callipepla</taxon>
    </lineage>
</organism>
<dbReference type="SMART" id="SM00268">
    <property type="entry name" value="ACTIN"/>
    <property type="match status" value="1"/>
</dbReference>
<dbReference type="STRING" id="9009.A0A226N7Y0"/>
<dbReference type="EMBL" id="MCFN01000166">
    <property type="protein sequence ID" value="OXB63410.1"/>
    <property type="molecule type" value="Genomic_DNA"/>
</dbReference>
<dbReference type="AlphaFoldDB" id="A0A226N7Y0"/>
<dbReference type="InterPro" id="IPR043129">
    <property type="entry name" value="ATPase_NBD"/>
</dbReference>
<dbReference type="Gene3D" id="3.90.640.10">
    <property type="entry name" value="Actin, Chain A, domain 4"/>
    <property type="match status" value="1"/>
</dbReference>
<dbReference type="Pfam" id="PF00022">
    <property type="entry name" value="Actin"/>
    <property type="match status" value="2"/>
</dbReference>
<reference evidence="3 4" key="1">
    <citation type="submission" date="2016-07" db="EMBL/GenBank/DDBJ databases">
        <title>Disparate Historic Effective Population Sizes Predicted by Modern Levels of Genome Diversity for the Scaled Quail (Callipepla squamata) and the Northern Bobwhite (Colinus virginianus): Inferences from First and Second Generation Draft Genome Assemblies for Sympatric New World Quail.</title>
        <authorList>
            <person name="Oldeschulte D.L."/>
            <person name="Halley Y.A."/>
            <person name="Bhattarai E.K."/>
            <person name="Brashear W.A."/>
            <person name="Hill J."/>
            <person name="Metz R.P."/>
            <person name="Johnson C.D."/>
            <person name="Rollins D."/>
            <person name="Peterson M.J."/>
            <person name="Bickhart D.M."/>
            <person name="Decker J.E."/>
            <person name="Seabury C.M."/>
        </authorList>
    </citation>
    <scope>NUCLEOTIDE SEQUENCE [LARGE SCALE GENOMIC DNA]</scope>
    <source>
        <strain evidence="3 4">Texas</strain>
        <tissue evidence="3">Leg muscle</tissue>
    </source>
</reference>
<proteinExistence type="inferred from homology"/>
<comment type="caution">
    <text evidence="3">The sequence shown here is derived from an EMBL/GenBank/DDBJ whole genome shotgun (WGS) entry which is preliminary data.</text>
</comment>
<accession>A0A226N7Y0</accession>
<dbReference type="FunFam" id="3.30.420.40:FF:000050">
    <property type="entry name" value="Actin, alpha skeletal muscle"/>
    <property type="match status" value="1"/>
</dbReference>
<dbReference type="Proteomes" id="UP000198323">
    <property type="component" value="Unassembled WGS sequence"/>
</dbReference>
<keyword evidence="4" id="KW-1185">Reference proteome</keyword>
<dbReference type="PRINTS" id="PR00190">
    <property type="entry name" value="ACTIN"/>
</dbReference>
<evidence type="ECO:0000313" key="4">
    <source>
        <dbReference type="Proteomes" id="UP000198323"/>
    </source>
</evidence>